<dbReference type="Pfam" id="PF23957">
    <property type="entry name" value="DUF7286"/>
    <property type="match status" value="3"/>
</dbReference>
<keyword evidence="2" id="KW-0472">Membrane</keyword>
<evidence type="ECO:0000313" key="4">
    <source>
        <dbReference type="Proteomes" id="UP000296822"/>
    </source>
</evidence>
<accession>A0A4D6HPI5</accession>
<dbReference type="KEGG" id="nbg:DV706_11930"/>
<dbReference type="AlphaFoldDB" id="A0A4D6HPI5"/>
<feature type="compositionally biased region" description="Basic and acidic residues" evidence="1">
    <location>
        <begin position="994"/>
        <end position="1008"/>
    </location>
</feature>
<feature type="transmembrane region" description="Helical" evidence="2">
    <location>
        <begin position="21"/>
        <end position="39"/>
    </location>
</feature>
<name>A0A4D6HPI5_9EURY</name>
<dbReference type="EMBL" id="CP031305">
    <property type="protein sequence ID" value="QCC55116.1"/>
    <property type="molecule type" value="Genomic_DNA"/>
</dbReference>
<evidence type="ECO:0000313" key="3">
    <source>
        <dbReference type="EMBL" id="QCC55116.1"/>
    </source>
</evidence>
<reference evidence="3 4" key="1">
    <citation type="journal article" date="2019" name="Nat. Commun.">
        <title>A new type of DNA phosphorothioation-based antiviral system in archaea.</title>
        <authorList>
            <person name="Xiong L."/>
            <person name="Liu S."/>
            <person name="Chen S."/>
            <person name="Xiao Y."/>
            <person name="Zhu B."/>
            <person name="Gao Y."/>
            <person name="Zhang Y."/>
            <person name="Chen B."/>
            <person name="Luo J."/>
            <person name="Deng Z."/>
            <person name="Chen X."/>
            <person name="Wang L."/>
            <person name="Chen S."/>
        </authorList>
    </citation>
    <scope>NUCLEOTIDE SEQUENCE [LARGE SCALE GENOMIC DNA]</scope>
    <source>
        <strain evidence="3 4">JCM 10635</strain>
    </source>
</reference>
<sequence length="1008" mass="110584">MRRTCPHTISIADDDRARIPFAIIGVLLLVSSIMIVSTLQTRTEPRIDRSTELAVDRGEAYAISELRHATVRATDTVVQSPVTTVDADMDGVLDDDSAFEDQTRLTILAEATAALDGREQTVGQGRTVEVSLPDVDDWSNDDDLESALESVTLKEDDGIMDVTIDGVEFTVRDADGNLETTVSRDITVSVGTTMMKLHERVEEYEAHLNKGMLDSIDDRKGYGYDLTKRLWPLVWGKAYYDRLVSDPGDRAFENVTPNDHTEVMANDARLTAQQEVFGTQDDYGNRVMAGPLLCLSYDLSDSALDLGETYDFDAIAADLHPDENVSTVDDLCAAGAVSPDGELPDMPTVEEIVAGMLENVDKNGTIQGHPFADMAMYEMEAGLGQGDLEDEMRAGLNETERFNEAYLEDYYDDVGNDRTDISDVEGKIDDLSALIDSLEGLREDAVEIDDANTVIDDVYTVNGELGTVSNSPSMDGLRHPVPTLPEEYNASNHTEADRTYYTTNTGIDASIDKVTEDNGDSSLGRSLVAVDIEVEMRYSTVREWNDTTTNSSVDVWESESRYANFTASFELDGEFAPDLEINPTGVDHILNHGGSTDAYVGSPTNWKDAAGEVTKEFFGQDFNSDSDFESWLSGKVGDIESTSDFEDAINYDSGFDEDIQLSPRSENTLHSHIVWNDLIEVHNETVTEIEPIEAEVMQMLTAESSPIREIDENVEEVEEKYVVDNVEFEDAPDVAKMEARQAYFDNIYEHIDEMASEHEKVTTGGGNLIDSLLGGFLDSVNEIINGPMDLLDEMLGSGEDLLQDEGGAEIDTPDVLNDVHVAVDGSPTYHSSQVAVNQTEVPAVRAEGDGPLEIDDEMDFAPMGSGYENEVGLPGFPLIPWPPLFYLQVDAWEIELEGEYARFEVEATSDDPSKVGSTTYVREDKDVTLETPNGTDLKLGSTDPISYENSQSILVVVPAPQFLPQGAPGVGDNQLGSDAPGEMCSPLWEEIGPDFDKTDPESKKNGCL</sequence>
<feature type="region of interest" description="Disordered" evidence="1">
    <location>
        <begin position="965"/>
        <end position="1008"/>
    </location>
</feature>
<dbReference type="InterPro" id="IPR055710">
    <property type="entry name" value="DUF7286"/>
</dbReference>
<proteinExistence type="predicted"/>
<evidence type="ECO:0000256" key="2">
    <source>
        <dbReference type="SAM" id="Phobius"/>
    </source>
</evidence>
<evidence type="ECO:0000256" key="1">
    <source>
        <dbReference type="SAM" id="MobiDB-lite"/>
    </source>
</evidence>
<organism evidence="3 4">
    <name type="scientific">Natronorubrum bangense</name>
    <dbReference type="NCBI Taxonomy" id="61858"/>
    <lineage>
        <taxon>Archaea</taxon>
        <taxon>Methanobacteriati</taxon>
        <taxon>Methanobacteriota</taxon>
        <taxon>Stenosarchaea group</taxon>
        <taxon>Halobacteria</taxon>
        <taxon>Halobacteriales</taxon>
        <taxon>Natrialbaceae</taxon>
        <taxon>Natronorubrum</taxon>
    </lineage>
</organism>
<gene>
    <name evidence="3" type="ORF">DV706_11930</name>
</gene>
<keyword evidence="2" id="KW-0812">Transmembrane</keyword>
<keyword evidence="2" id="KW-1133">Transmembrane helix</keyword>
<protein>
    <submittedName>
        <fullName evidence="3">Uncharacterized protein</fullName>
    </submittedName>
</protein>
<dbReference type="Proteomes" id="UP000296822">
    <property type="component" value="Chromosome"/>
</dbReference>